<dbReference type="Gene3D" id="1.10.10.10">
    <property type="entry name" value="Winged helix-like DNA-binding domain superfamily/Winged helix DNA-binding domain"/>
    <property type="match status" value="1"/>
</dbReference>
<dbReference type="InterPro" id="IPR036388">
    <property type="entry name" value="WH-like_DNA-bd_sf"/>
</dbReference>
<keyword evidence="2" id="KW-0805">Transcription regulation</keyword>
<evidence type="ECO:0000259" key="5">
    <source>
        <dbReference type="Pfam" id="PF08281"/>
    </source>
</evidence>
<evidence type="ECO:0000256" key="4">
    <source>
        <dbReference type="ARBA" id="ARBA00023163"/>
    </source>
</evidence>
<dbReference type="GO" id="GO:0003677">
    <property type="term" value="F:DNA binding"/>
    <property type="evidence" value="ECO:0007669"/>
    <property type="project" value="InterPro"/>
</dbReference>
<accession>M7MTJ2</accession>
<feature type="domain" description="RNA polymerase sigma factor 70 region 4 type 2" evidence="5">
    <location>
        <begin position="34"/>
        <end position="68"/>
    </location>
</feature>
<comment type="caution">
    <text evidence="7">The sequence shown here is derived from an EMBL/GenBank/DDBJ whole genome shotgun (WGS) entry which is preliminary data.</text>
</comment>
<feature type="domain" description="DUF6596" evidence="6">
    <location>
        <begin position="86"/>
        <end position="186"/>
    </location>
</feature>
<organism evidence="7 8">
    <name type="scientific">Paeniglutamicibacter gangotriensis Lz1y</name>
    <dbReference type="NCBI Taxonomy" id="1276920"/>
    <lineage>
        <taxon>Bacteria</taxon>
        <taxon>Bacillati</taxon>
        <taxon>Actinomycetota</taxon>
        <taxon>Actinomycetes</taxon>
        <taxon>Micrococcales</taxon>
        <taxon>Micrococcaceae</taxon>
        <taxon>Paeniglutamicibacter</taxon>
    </lineage>
</organism>
<dbReference type="PATRIC" id="fig|1276920.7.peg.836"/>
<keyword evidence="8" id="KW-1185">Reference proteome</keyword>
<sequence length="237" mass="26210">MPWHNGHSRVSPEIPLLGSPLWPNVNPSTCGAPTLRVVSGLRTEEIARMMMVPVATIQQRIVRAKKTLAAARIPFETPEPQDWGERLSTVLAVVYLVFTEGYAASNGGELIRRDLAHEALWLGRVLAGRLPREPEAHGLIALMKMQASRFAARISRDGSPILLADQDRTRWDYAQISRGLAALERANAMGHGRGFYGLQAAIAACHCVAPSVAETNWERIVQLYGPCADWLRGLWWS</sequence>
<dbReference type="Proteomes" id="UP000012015">
    <property type="component" value="Unassembled WGS sequence"/>
</dbReference>
<gene>
    <name evidence="7" type="ORF">ADIAG_00834</name>
</gene>
<dbReference type="InterPro" id="IPR046531">
    <property type="entry name" value="DUF6596"/>
</dbReference>
<dbReference type="Pfam" id="PF08281">
    <property type="entry name" value="Sigma70_r4_2"/>
    <property type="match status" value="1"/>
</dbReference>
<dbReference type="AlphaFoldDB" id="M7MTJ2"/>
<evidence type="ECO:0000313" key="8">
    <source>
        <dbReference type="Proteomes" id="UP000012015"/>
    </source>
</evidence>
<evidence type="ECO:0000259" key="6">
    <source>
        <dbReference type="Pfam" id="PF20239"/>
    </source>
</evidence>
<dbReference type="PANTHER" id="PTHR47756">
    <property type="entry name" value="BLL6612 PROTEIN-RELATED"/>
    <property type="match status" value="1"/>
</dbReference>
<dbReference type="InterPro" id="IPR013249">
    <property type="entry name" value="RNA_pol_sigma70_r4_t2"/>
</dbReference>
<dbReference type="Pfam" id="PF20239">
    <property type="entry name" value="DUF6596"/>
    <property type="match status" value="1"/>
</dbReference>
<protein>
    <submittedName>
        <fullName evidence="7">Sigma-70, region 4</fullName>
    </submittedName>
</protein>
<dbReference type="eggNOG" id="COG4941">
    <property type="taxonomic scope" value="Bacteria"/>
</dbReference>
<name>M7MTJ2_9MICC</name>
<dbReference type="GO" id="GO:0006352">
    <property type="term" value="P:DNA-templated transcription initiation"/>
    <property type="evidence" value="ECO:0007669"/>
    <property type="project" value="InterPro"/>
</dbReference>
<keyword evidence="4" id="KW-0804">Transcription</keyword>
<comment type="similarity">
    <text evidence="1">Belongs to the sigma-70 factor family. ECF subfamily.</text>
</comment>
<dbReference type="EMBL" id="AOCK01000002">
    <property type="protein sequence ID" value="EMQ99732.1"/>
    <property type="molecule type" value="Genomic_DNA"/>
</dbReference>
<dbReference type="STRING" id="1276920.ADIAG_00834"/>
<dbReference type="InterPro" id="IPR013324">
    <property type="entry name" value="RNA_pol_sigma_r3/r4-like"/>
</dbReference>
<evidence type="ECO:0000313" key="7">
    <source>
        <dbReference type="EMBL" id="EMQ99732.1"/>
    </source>
</evidence>
<dbReference type="GO" id="GO:0016987">
    <property type="term" value="F:sigma factor activity"/>
    <property type="evidence" value="ECO:0007669"/>
    <property type="project" value="UniProtKB-KW"/>
</dbReference>
<evidence type="ECO:0000256" key="3">
    <source>
        <dbReference type="ARBA" id="ARBA00023082"/>
    </source>
</evidence>
<proteinExistence type="inferred from homology"/>
<dbReference type="SUPFAM" id="SSF88659">
    <property type="entry name" value="Sigma3 and sigma4 domains of RNA polymerase sigma factors"/>
    <property type="match status" value="1"/>
</dbReference>
<evidence type="ECO:0000256" key="1">
    <source>
        <dbReference type="ARBA" id="ARBA00010641"/>
    </source>
</evidence>
<dbReference type="PANTHER" id="PTHR47756:SF2">
    <property type="entry name" value="BLL6612 PROTEIN"/>
    <property type="match status" value="1"/>
</dbReference>
<evidence type="ECO:0000256" key="2">
    <source>
        <dbReference type="ARBA" id="ARBA00023015"/>
    </source>
</evidence>
<keyword evidence="3" id="KW-0731">Sigma factor</keyword>
<reference evidence="7 8" key="1">
    <citation type="journal article" date="2013" name="Genome Announc.">
        <title>Draft Genome Sequence of Arthrobacter gangotriensis Strain Lz1yT, Isolated from a Penguin Rookery Soil Sample Collected in Antarctica, near the Indian Station Dakshin Gangotri.</title>
        <authorList>
            <person name="Shivaji S."/>
            <person name="Ara S."/>
            <person name="Bandi S."/>
            <person name="Singh A."/>
            <person name="Kumar Pinnaka A."/>
        </authorList>
    </citation>
    <scope>NUCLEOTIDE SEQUENCE [LARGE SCALE GENOMIC DNA]</scope>
    <source>
        <strain evidence="7 8">Lz1y</strain>
    </source>
</reference>